<keyword evidence="2" id="KW-1185">Reference proteome</keyword>
<dbReference type="AlphaFoldDB" id="A0A1I7UJU6"/>
<sequence>MMSSRSSIILVLAIILAIMAVAQCRNIQYVHKCVKLFEKYLFVLDVDEISPEAAFRYAQWGEIPHKRVPSAGDMMVRFGKRSV</sequence>
<evidence type="ECO:0000256" key="1">
    <source>
        <dbReference type="SAM" id="SignalP"/>
    </source>
</evidence>
<evidence type="ECO:0000313" key="3">
    <source>
        <dbReference type="WBParaSite" id="Csp11.Scaffold630.g16685.t2"/>
    </source>
</evidence>
<proteinExistence type="predicted"/>
<protein>
    <submittedName>
        <fullName evidence="3">Uncharacterized protein</fullName>
    </submittedName>
</protein>
<organism evidence="2 3">
    <name type="scientific">Caenorhabditis tropicalis</name>
    <dbReference type="NCBI Taxonomy" id="1561998"/>
    <lineage>
        <taxon>Eukaryota</taxon>
        <taxon>Metazoa</taxon>
        <taxon>Ecdysozoa</taxon>
        <taxon>Nematoda</taxon>
        <taxon>Chromadorea</taxon>
        <taxon>Rhabditida</taxon>
        <taxon>Rhabditina</taxon>
        <taxon>Rhabditomorpha</taxon>
        <taxon>Rhabditoidea</taxon>
        <taxon>Rhabditidae</taxon>
        <taxon>Peloderinae</taxon>
        <taxon>Caenorhabditis</taxon>
    </lineage>
</organism>
<feature type="chain" id="PRO_5009309079" evidence="1">
    <location>
        <begin position="25"/>
        <end position="83"/>
    </location>
</feature>
<dbReference type="STRING" id="1561998.A0A1I7UJU6"/>
<dbReference type="WBParaSite" id="Csp11.Scaffold630.g16685.t2">
    <property type="protein sequence ID" value="Csp11.Scaffold630.g16685.t2"/>
    <property type="gene ID" value="Csp11.Scaffold630.g16685"/>
</dbReference>
<reference evidence="3" key="1">
    <citation type="submission" date="2016-11" db="UniProtKB">
        <authorList>
            <consortium name="WormBaseParasite"/>
        </authorList>
    </citation>
    <scope>IDENTIFICATION</scope>
</reference>
<feature type="signal peptide" evidence="1">
    <location>
        <begin position="1"/>
        <end position="24"/>
    </location>
</feature>
<name>A0A1I7UJU6_9PELO</name>
<accession>A0A1I7UJU6</accession>
<keyword evidence="1" id="KW-0732">Signal</keyword>
<dbReference type="Proteomes" id="UP000095282">
    <property type="component" value="Unplaced"/>
</dbReference>
<evidence type="ECO:0000313" key="2">
    <source>
        <dbReference type="Proteomes" id="UP000095282"/>
    </source>
</evidence>